<protein>
    <recommendedName>
        <fullName evidence="3">Integrase catalytic domain-containing protein</fullName>
    </recommendedName>
</protein>
<sequence length="243" mass="27762">MTDYHVNNGYLFKGNHWCTPISSLREKLIQNLQGGGLSGHLGRDKKPLPVSKGQYQNTSLHMPFPVPDDIWQDLSMDFVMGLPHTQRGVDSVFVVVDRFSKMKHFIACKKTVNASNIVKLFFKGVVRLHGDPKSITTAHPQTYGQTKVTNRTLGNMVRNICKDRPKHLVDLVKLSRAQKTSVAAENMAEQVQTMREEVKDKLESTNTKFKVAADKHHRVKLFQEEDSVMVYLRREHFPLSTYN</sequence>
<gene>
    <name evidence="1" type="ORF">ORAREDHAP_LOCUS13333</name>
</gene>
<dbReference type="AlphaFoldDB" id="A0A6J5WGY1"/>
<dbReference type="Proteomes" id="UP000507245">
    <property type="component" value="Unassembled WGS sequence"/>
</dbReference>
<dbReference type="InterPro" id="IPR012337">
    <property type="entry name" value="RNaseH-like_sf"/>
</dbReference>
<dbReference type="PANTHER" id="PTHR35046">
    <property type="entry name" value="ZINC KNUCKLE (CCHC-TYPE) FAMILY PROTEIN"/>
    <property type="match status" value="1"/>
</dbReference>
<dbReference type="OrthoDB" id="407598at2759"/>
<dbReference type="Gene3D" id="3.30.420.10">
    <property type="entry name" value="Ribonuclease H-like superfamily/Ribonuclease H"/>
    <property type="match status" value="1"/>
</dbReference>
<proteinExistence type="predicted"/>
<dbReference type="SUPFAM" id="SSF53098">
    <property type="entry name" value="Ribonuclease H-like"/>
    <property type="match status" value="1"/>
</dbReference>
<evidence type="ECO:0000313" key="2">
    <source>
        <dbReference type="Proteomes" id="UP000507245"/>
    </source>
</evidence>
<keyword evidence="2" id="KW-1185">Reference proteome</keyword>
<evidence type="ECO:0000313" key="1">
    <source>
        <dbReference type="EMBL" id="CAB4299335.1"/>
    </source>
</evidence>
<dbReference type="EMBL" id="CAEKKB010000002">
    <property type="protein sequence ID" value="CAB4299335.1"/>
    <property type="molecule type" value="Genomic_DNA"/>
</dbReference>
<dbReference type="InterPro" id="IPR036397">
    <property type="entry name" value="RNaseH_sf"/>
</dbReference>
<reference evidence="2" key="1">
    <citation type="journal article" date="2020" name="Genome Biol.">
        <title>Gamete binning: chromosome-level and haplotype-resolved genome assembly enabled by high-throughput single-cell sequencing of gamete genomes.</title>
        <authorList>
            <person name="Campoy J.A."/>
            <person name="Sun H."/>
            <person name="Goel M."/>
            <person name="Jiao W.-B."/>
            <person name="Folz-Donahue K."/>
            <person name="Wang N."/>
            <person name="Rubio M."/>
            <person name="Liu C."/>
            <person name="Kukat C."/>
            <person name="Ruiz D."/>
            <person name="Huettel B."/>
            <person name="Schneeberger K."/>
        </authorList>
    </citation>
    <scope>NUCLEOTIDE SEQUENCE [LARGE SCALE GENOMIC DNA]</scope>
    <source>
        <strain evidence="2">cv. Rojo Pasion</strain>
    </source>
</reference>
<dbReference type="GO" id="GO:0003676">
    <property type="term" value="F:nucleic acid binding"/>
    <property type="evidence" value="ECO:0007669"/>
    <property type="project" value="InterPro"/>
</dbReference>
<organism evidence="1 2">
    <name type="scientific">Prunus armeniaca</name>
    <name type="common">Apricot</name>
    <name type="synonym">Armeniaca vulgaris</name>
    <dbReference type="NCBI Taxonomy" id="36596"/>
    <lineage>
        <taxon>Eukaryota</taxon>
        <taxon>Viridiplantae</taxon>
        <taxon>Streptophyta</taxon>
        <taxon>Embryophyta</taxon>
        <taxon>Tracheophyta</taxon>
        <taxon>Spermatophyta</taxon>
        <taxon>Magnoliopsida</taxon>
        <taxon>eudicotyledons</taxon>
        <taxon>Gunneridae</taxon>
        <taxon>Pentapetalae</taxon>
        <taxon>rosids</taxon>
        <taxon>fabids</taxon>
        <taxon>Rosales</taxon>
        <taxon>Rosaceae</taxon>
        <taxon>Amygdaloideae</taxon>
        <taxon>Amygdaleae</taxon>
        <taxon>Prunus</taxon>
    </lineage>
</organism>
<name>A0A6J5WGY1_PRUAR</name>
<accession>A0A6J5WGY1</accession>
<evidence type="ECO:0008006" key="3">
    <source>
        <dbReference type="Google" id="ProtNLM"/>
    </source>
</evidence>
<dbReference type="PANTHER" id="PTHR35046:SF26">
    <property type="entry name" value="RNA-DIRECTED DNA POLYMERASE"/>
    <property type="match status" value="1"/>
</dbReference>